<gene>
    <name evidence="1" type="ORF">DSM5745_05162</name>
</gene>
<reference evidence="1 2" key="1">
    <citation type="journal article" date="2018" name="IMA Fungus">
        <title>IMA Genome-F 9: Draft genome sequence of Annulohypoxylon stygium, Aspergillus mulundensis, Berkeleyomyces basicola (syn. Thielaviopsis basicola), Ceratocystis smalleyi, two Cercospora beticola strains, Coleophoma cylindrospora, Fusarium fracticaudum, Phialophora cf. hyalina, and Morchella septimelata.</title>
        <authorList>
            <person name="Wingfield B.D."/>
            <person name="Bills G.F."/>
            <person name="Dong Y."/>
            <person name="Huang W."/>
            <person name="Nel W.J."/>
            <person name="Swalarsk-Parry B.S."/>
            <person name="Vaghefi N."/>
            <person name="Wilken P.M."/>
            <person name="An Z."/>
            <person name="de Beer Z.W."/>
            <person name="De Vos L."/>
            <person name="Chen L."/>
            <person name="Duong T.A."/>
            <person name="Gao Y."/>
            <person name="Hammerbacher A."/>
            <person name="Kikkert J.R."/>
            <person name="Li Y."/>
            <person name="Li H."/>
            <person name="Li K."/>
            <person name="Li Q."/>
            <person name="Liu X."/>
            <person name="Ma X."/>
            <person name="Naidoo K."/>
            <person name="Pethybridge S.J."/>
            <person name="Sun J."/>
            <person name="Steenkamp E.T."/>
            <person name="van der Nest M.A."/>
            <person name="van Wyk S."/>
            <person name="Wingfield M.J."/>
            <person name="Xiong C."/>
            <person name="Yue Q."/>
            <person name="Zhang X."/>
        </authorList>
    </citation>
    <scope>NUCLEOTIDE SEQUENCE [LARGE SCALE GENOMIC DNA]</scope>
    <source>
        <strain evidence="1 2">DSM 5745</strain>
    </source>
</reference>
<sequence length="377" mass="42758">MYHRRITNIAVRDEFYGEDGPHIYYGPSDPRYIHATIAISTALDILNHPVTRGILTQMAMTHDNNKTHFNRFNGSKWFAARAVDMFLDKISRDFPVFTIDQNLTHPGCFAYHTRDPWQGTLESWNPTHDSISLNAAKFAAMLRSAHNRQAYMEWQFMFATVIVHEVGGHMLTTYLGNGGSDTPPAFAVPGYQDGQRAGEAGRFLETQLFGGALEWFVDVGEMDAERGFPFLISSDRHVRRIHPVVFSQITAGSYELNSPSFNPFPLTTTGPILMRRDLETIGSDIPLPPHIEFDLDYDMIAQQPDQESVDLDQDRRGYSVSTVSIREVDSDRGRNSEKQPRAPWSFKAKFAPLMGRIARATRDTQGLRLTSRKLQRS</sequence>
<evidence type="ECO:0000313" key="1">
    <source>
        <dbReference type="EMBL" id="RDW81605.1"/>
    </source>
</evidence>
<dbReference type="GeneID" id="38115532"/>
<dbReference type="RefSeq" id="XP_026604658.1">
    <property type="nucleotide sequence ID" value="XM_026747178.1"/>
</dbReference>
<accession>A0A3D8S5L4</accession>
<protein>
    <submittedName>
        <fullName evidence="1">Uncharacterized protein</fullName>
    </submittedName>
</protein>
<organism evidence="1 2">
    <name type="scientific">Aspergillus mulundensis</name>
    <dbReference type="NCBI Taxonomy" id="1810919"/>
    <lineage>
        <taxon>Eukaryota</taxon>
        <taxon>Fungi</taxon>
        <taxon>Dikarya</taxon>
        <taxon>Ascomycota</taxon>
        <taxon>Pezizomycotina</taxon>
        <taxon>Eurotiomycetes</taxon>
        <taxon>Eurotiomycetidae</taxon>
        <taxon>Eurotiales</taxon>
        <taxon>Aspergillaceae</taxon>
        <taxon>Aspergillus</taxon>
        <taxon>Aspergillus subgen. Nidulantes</taxon>
    </lineage>
</organism>
<name>A0A3D8S5L4_9EURO</name>
<dbReference type="EMBL" id="PVWQ01000005">
    <property type="protein sequence ID" value="RDW81605.1"/>
    <property type="molecule type" value="Genomic_DNA"/>
</dbReference>
<dbReference type="AlphaFoldDB" id="A0A3D8S5L4"/>
<dbReference type="Proteomes" id="UP000256690">
    <property type="component" value="Unassembled WGS sequence"/>
</dbReference>
<evidence type="ECO:0000313" key="2">
    <source>
        <dbReference type="Proteomes" id="UP000256690"/>
    </source>
</evidence>
<proteinExistence type="predicted"/>
<keyword evidence="2" id="KW-1185">Reference proteome</keyword>
<comment type="caution">
    <text evidence="1">The sequence shown here is derived from an EMBL/GenBank/DDBJ whole genome shotgun (WGS) entry which is preliminary data.</text>
</comment>
<dbReference type="OrthoDB" id="4525474at2759"/>